<accession>A0ABU6CYM8</accession>
<comment type="caution">
    <text evidence="13">The sequence shown here is derived from an EMBL/GenBank/DDBJ whole genome shotgun (WGS) entry which is preliminary data.</text>
</comment>
<dbReference type="Pfam" id="PF03739">
    <property type="entry name" value="LptF_LptG"/>
    <property type="match status" value="1"/>
</dbReference>
<evidence type="ECO:0000256" key="5">
    <source>
        <dbReference type="ARBA" id="ARBA00022448"/>
    </source>
</evidence>
<feature type="transmembrane region" description="Helical" evidence="12">
    <location>
        <begin position="70"/>
        <end position="90"/>
    </location>
</feature>
<evidence type="ECO:0000256" key="7">
    <source>
        <dbReference type="ARBA" id="ARBA00022519"/>
    </source>
</evidence>
<sequence length="365" mass="40352">MAQTRTQADTMIINRYLFKEIALSFIATLLVLTLIIVGNTFVRLLADASTGNLPADLVGSLLWFGSLKQLIRLVPVALLIGMMLAFSRLYRDSEMAALRAAGVAPRHFYRAIFSFVLPLTLLLGVLVIFVSPWLEASNLELRREINERPEAAGIPPGEFVSSGTEERNYTALAESIDPSHTVMERFFIRAKAGGKEIVIWAKSAVLFIDSGTGERVLQISDGYRYESDPEKGGMTIIRFGEHGIRIPLRSFQGGDSLAAVPIQQLLQQTDPASRAELQWRIAVILSAPLLALLAFPLSYTAPRQGRYSKIAVAILIYAVYASVLATVRGMMDRGGFPILPGLWWIHLAVLGLSFWLLRKYYGKPA</sequence>
<evidence type="ECO:0000256" key="12">
    <source>
        <dbReference type="SAM" id="Phobius"/>
    </source>
</evidence>
<evidence type="ECO:0000313" key="14">
    <source>
        <dbReference type="Proteomes" id="UP001308005"/>
    </source>
</evidence>
<name>A0ABU6CYM8_9GAMM</name>
<evidence type="ECO:0000256" key="8">
    <source>
        <dbReference type="ARBA" id="ARBA00022692"/>
    </source>
</evidence>
<keyword evidence="5" id="KW-0813">Transport</keyword>
<feature type="transmembrane region" description="Helical" evidence="12">
    <location>
        <begin position="111"/>
        <end position="134"/>
    </location>
</feature>
<dbReference type="InterPro" id="IPR005495">
    <property type="entry name" value="LptG/LptF_permease"/>
</dbReference>
<evidence type="ECO:0000256" key="1">
    <source>
        <dbReference type="ARBA" id="ARBA00002265"/>
    </source>
</evidence>
<proteinExistence type="inferred from homology"/>
<keyword evidence="9 12" id="KW-1133">Transmembrane helix</keyword>
<dbReference type="PANTHER" id="PTHR33529">
    <property type="entry name" value="SLR0882 PROTEIN-RELATED"/>
    <property type="match status" value="1"/>
</dbReference>
<reference evidence="14" key="1">
    <citation type="submission" date="2023-07" db="EMBL/GenBank/DDBJ databases">
        <title>The carbon used by Thiothrix.</title>
        <authorList>
            <person name="Chen L."/>
        </authorList>
    </citation>
    <scope>NUCLEOTIDE SEQUENCE [LARGE SCALE GENOMIC DNA]</scope>
</reference>
<evidence type="ECO:0000256" key="3">
    <source>
        <dbReference type="ARBA" id="ARBA00007725"/>
    </source>
</evidence>
<evidence type="ECO:0000313" key="13">
    <source>
        <dbReference type="EMBL" id="MEB4591199.1"/>
    </source>
</evidence>
<comment type="subunit">
    <text evidence="11">Component of the lipopolysaccharide transport and assembly complex. The LptBFG transporter is composed of two ATP-binding proteins (LptB) and two transmembrane proteins (LptF and LptG).</text>
</comment>
<keyword evidence="8 12" id="KW-0812">Transmembrane</keyword>
<evidence type="ECO:0000256" key="11">
    <source>
        <dbReference type="ARBA" id="ARBA00026081"/>
    </source>
</evidence>
<evidence type="ECO:0000256" key="10">
    <source>
        <dbReference type="ARBA" id="ARBA00023136"/>
    </source>
</evidence>
<keyword evidence="6" id="KW-1003">Cell membrane</keyword>
<evidence type="ECO:0000256" key="6">
    <source>
        <dbReference type="ARBA" id="ARBA00022475"/>
    </source>
</evidence>
<protein>
    <recommendedName>
        <fullName evidence="4">Lipopolysaccharide export system permease protein LptF</fullName>
    </recommendedName>
</protein>
<dbReference type="InterPro" id="IPR030922">
    <property type="entry name" value="LptF"/>
</dbReference>
<feature type="transmembrane region" description="Helical" evidence="12">
    <location>
        <begin position="337"/>
        <end position="357"/>
    </location>
</feature>
<evidence type="ECO:0000256" key="9">
    <source>
        <dbReference type="ARBA" id="ARBA00022989"/>
    </source>
</evidence>
<dbReference type="PANTHER" id="PTHR33529:SF7">
    <property type="entry name" value="LIPOPOLYSACCHARIDE EXPORT SYSTEM PERMEASE PROTEIN LPTF"/>
    <property type="match status" value="1"/>
</dbReference>
<comment type="function">
    <text evidence="1">Part of the ABC transporter complex LptBFG involved in the translocation of lipopolysaccharide (LPS) from the inner membrane to the outer membrane.</text>
</comment>
<feature type="transmembrane region" description="Helical" evidence="12">
    <location>
        <begin position="310"/>
        <end position="331"/>
    </location>
</feature>
<feature type="transmembrane region" description="Helical" evidence="12">
    <location>
        <begin position="21"/>
        <end position="42"/>
    </location>
</feature>
<comment type="similarity">
    <text evidence="3">Belongs to the LptF/LptG family.</text>
</comment>
<dbReference type="NCBIfam" id="TIGR04407">
    <property type="entry name" value="LptF_YjgP"/>
    <property type="match status" value="1"/>
</dbReference>
<organism evidence="13 14">
    <name type="scientific">Candidatus Thiothrix phosphatis</name>
    <dbReference type="NCBI Taxonomy" id="3112415"/>
    <lineage>
        <taxon>Bacteria</taxon>
        <taxon>Pseudomonadati</taxon>
        <taxon>Pseudomonadota</taxon>
        <taxon>Gammaproteobacteria</taxon>
        <taxon>Thiotrichales</taxon>
        <taxon>Thiotrichaceae</taxon>
        <taxon>Thiothrix</taxon>
    </lineage>
</organism>
<gene>
    <name evidence="13" type="primary">lptF</name>
    <name evidence="13" type="ORF">VSS37_09435</name>
</gene>
<dbReference type="RefSeq" id="WP_324694629.1">
    <property type="nucleotide sequence ID" value="NZ_JAYMYJ010000090.1"/>
</dbReference>
<dbReference type="Proteomes" id="UP001308005">
    <property type="component" value="Unassembled WGS sequence"/>
</dbReference>
<feature type="transmembrane region" description="Helical" evidence="12">
    <location>
        <begin position="277"/>
        <end position="298"/>
    </location>
</feature>
<evidence type="ECO:0000256" key="2">
    <source>
        <dbReference type="ARBA" id="ARBA00004429"/>
    </source>
</evidence>
<keyword evidence="10 12" id="KW-0472">Membrane</keyword>
<keyword evidence="14" id="KW-1185">Reference proteome</keyword>
<comment type="subcellular location">
    <subcellularLocation>
        <location evidence="2">Cell inner membrane</location>
        <topology evidence="2">Multi-pass membrane protein</topology>
    </subcellularLocation>
</comment>
<evidence type="ECO:0000256" key="4">
    <source>
        <dbReference type="ARBA" id="ARBA00014213"/>
    </source>
</evidence>
<keyword evidence="7" id="KW-0997">Cell inner membrane</keyword>
<dbReference type="EMBL" id="JAYMYJ010000090">
    <property type="protein sequence ID" value="MEB4591199.1"/>
    <property type="molecule type" value="Genomic_DNA"/>
</dbReference>